<protein>
    <submittedName>
        <fullName evidence="2">Uncharacterized protein</fullName>
    </submittedName>
</protein>
<name>A0A0E0L165_ORYPU</name>
<evidence type="ECO:0000313" key="3">
    <source>
        <dbReference type="Proteomes" id="UP000026962"/>
    </source>
</evidence>
<dbReference type="EnsemblPlants" id="OPUNC05G10500.1">
    <property type="protein sequence ID" value="OPUNC05G10500.1"/>
    <property type="gene ID" value="OPUNC05G10500"/>
</dbReference>
<evidence type="ECO:0000256" key="1">
    <source>
        <dbReference type="SAM" id="MobiDB-lite"/>
    </source>
</evidence>
<accession>A0A0E0L165</accession>
<reference evidence="2" key="2">
    <citation type="submission" date="2018-05" db="EMBL/GenBank/DDBJ databases">
        <title>OpunRS2 (Oryza punctata Reference Sequence Version 2).</title>
        <authorList>
            <person name="Zhang J."/>
            <person name="Kudrna D."/>
            <person name="Lee S."/>
            <person name="Talag J."/>
            <person name="Welchert J."/>
            <person name="Wing R.A."/>
        </authorList>
    </citation>
    <scope>NUCLEOTIDE SEQUENCE [LARGE SCALE GENOMIC DNA]</scope>
</reference>
<dbReference type="HOGENOM" id="CLU_2214241_0_0_1"/>
<organism evidence="2">
    <name type="scientific">Oryza punctata</name>
    <name type="common">Red rice</name>
    <dbReference type="NCBI Taxonomy" id="4537"/>
    <lineage>
        <taxon>Eukaryota</taxon>
        <taxon>Viridiplantae</taxon>
        <taxon>Streptophyta</taxon>
        <taxon>Embryophyta</taxon>
        <taxon>Tracheophyta</taxon>
        <taxon>Spermatophyta</taxon>
        <taxon>Magnoliopsida</taxon>
        <taxon>Liliopsida</taxon>
        <taxon>Poales</taxon>
        <taxon>Poaceae</taxon>
        <taxon>BOP clade</taxon>
        <taxon>Oryzoideae</taxon>
        <taxon>Oryzeae</taxon>
        <taxon>Oryzinae</taxon>
        <taxon>Oryza</taxon>
    </lineage>
</organism>
<dbReference type="Gramene" id="OPUNC05G10500.1">
    <property type="protein sequence ID" value="OPUNC05G10500.1"/>
    <property type="gene ID" value="OPUNC05G10500"/>
</dbReference>
<evidence type="ECO:0000313" key="2">
    <source>
        <dbReference type="EnsemblPlants" id="OPUNC05G10500.1"/>
    </source>
</evidence>
<proteinExistence type="predicted"/>
<sequence>MRKARKLVLMEDCDERSRNWVHARTPKITDEDRVIFEGPELPQVADKIKRLGEVEKMGFFKDQLSRVFGNSEHSDDVQGVSSKLNSKEDIRKDTSTYKKSDKYQEGL</sequence>
<reference evidence="2" key="1">
    <citation type="submission" date="2015-04" db="UniProtKB">
        <authorList>
            <consortium name="EnsemblPlants"/>
        </authorList>
    </citation>
    <scope>IDENTIFICATION</scope>
</reference>
<feature type="region of interest" description="Disordered" evidence="1">
    <location>
        <begin position="71"/>
        <end position="107"/>
    </location>
</feature>
<dbReference type="Proteomes" id="UP000026962">
    <property type="component" value="Chromosome 5"/>
</dbReference>
<dbReference type="AlphaFoldDB" id="A0A0E0L165"/>
<feature type="compositionally biased region" description="Basic and acidic residues" evidence="1">
    <location>
        <begin position="85"/>
        <end position="107"/>
    </location>
</feature>
<keyword evidence="3" id="KW-1185">Reference proteome</keyword>